<reference evidence="1 2" key="1">
    <citation type="submission" date="2019-04" db="EMBL/GenBank/DDBJ databases">
        <authorList>
            <person name="Grouzdev D.S."/>
            <person name="Nazina T.N."/>
        </authorList>
    </citation>
    <scope>NUCLEOTIDE SEQUENCE [LARGE SCALE GENOMIC DNA]</scope>
    <source>
        <strain evidence="1 2">SHC 3-19</strain>
    </source>
</reference>
<sequence>MFRASTAAPLVAILLATSLSGCHWFKKKNELYTQSGESRPLEVPPDLDRPAADRAMALPTAGNSVTASGAQAARPGAVAPVGFNAAGERDAVFAKVGDVLAATSGVKIASKAQILGTYDVDYMDAKFLVRVTKAGDGTYVSAVDPRGLPPSGEAAGKLIGLLKAAIAP</sequence>
<evidence type="ECO:0000313" key="2">
    <source>
        <dbReference type="Proteomes" id="UP000308508"/>
    </source>
</evidence>
<proteinExistence type="predicted"/>
<dbReference type="PROSITE" id="PS51257">
    <property type="entry name" value="PROKAR_LIPOPROTEIN"/>
    <property type="match status" value="1"/>
</dbReference>
<accession>A0A5R9PE54</accession>
<name>A0A5R9PE54_9GAMM</name>
<dbReference type="STRING" id="1123377.GCA_000423885_01038"/>
<keyword evidence="2" id="KW-1185">Reference proteome</keyword>
<organism evidence="1 2">
    <name type="scientific">Thermomonas fusca</name>
    <dbReference type="NCBI Taxonomy" id="215690"/>
    <lineage>
        <taxon>Bacteria</taxon>
        <taxon>Pseudomonadati</taxon>
        <taxon>Pseudomonadota</taxon>
        <taxon>Gammaproteobacteria</taxon>
        <taxon>Lysobacterales</taxon>
        <taxon>Lysobacteraceae</taxon>
        <taxon>Thermomonas</taxon>
    </lineage>
</organism>
<comment type="caution">
    <text evidence="1">The sequence shown here is derived from an EMBL/GenBank/DDBJ whole genome shotgun (WGS) entry which is preliminary data.</text>
</comment>
<evidence type="ECO:0000313" key="1">
    <source>
        <dbReference type="EMBL" id="TLX20870.1"/>
    </source>
</evidence>
<dbReference type="AlphaFoldDB" id="A0A5R9PE54"/>
<dbReference type="EMBL" id="SROY01000007">
    <property type="protein sequence ID" value="TLX20870.1"/>
    <property type="molecule type" value="Genomic_DNA"/>
</dbReference>
<evidence type="ECO:0008006" key="3">
    <source>
        <dbReference type="Google" id="ProtNLM"/>
    </source>
</evidence>
<protein>
    <recommendedName>
        <fullName evidence="3">Beta-barrel assembly machine subunit BamC</fullName>
    </recommendedName>
</protein>
<dbReference type="Proteomes" id="UP000308508">
    <property type="component" value="Unassembled WGS sequence"/>
</dbReference>
<gene>
    <name evidence="1" type="ORF">E5S66_12630</name>
</gene>